<evidence type="ECO:0000256" key="11">
    <source>
        <dbReference type="ARBA" id="ARBA00023444"/>
    </source>
</evidence>
<dbReference type="Proteomes" id="UP000001977">
    <property type="component" value="Chromosome"/>
</dbReference>
<dbReference type="HOGENOM" id="CLU_041525_0_0_4"/>
<evidence type="ECO:0000256" key="7">
    <source>
        <dbReference type="ARBA" id="ARBA00023004"/>
    </source>
</evidence>
<dbReference type="InterPro" id="IPR050450">
    <property type="entry name" value="COX15/CtaA_HemeA_synthase"/>
</dbReference>
<evidence type="ECO:0000313" key="13">
    <source>
        <dbReference type="EMBL" id="CAJ50891.1"/>
    </source>
</evidence>
<feature type="transmembrane region" description="Helical" evidence="12">
    <location>
        <begin position="111"/>
        <end position="128"/>
    </location>
</feature>
<comment type="pathway">
    <text evidence="11">Porphyrin-containing compound metabolism.</text>
</comment>
<keyword evidence="7" id="KW-0408">Iron</keyword>
<feature type="transmembrane region" description="Helical" evidence="12">
    <location>
        <begin position="176"/>
        <end position="194"/>
    </location>
</feature>
<evidence type="ECO:0000256" key="12">
    <source>
        <dbReference type="SAM" id="Phobius"/>
    </source>
</evidence>
<organism evidence="13 14">
    <name type="scientific">Bordetella avium (strain 197N)</name>
    <dbReference type="NCBI Taxonomy" id="360910"/>
    <lineage>
        <taxon>Bacteria</taxon>
        <taxon>Pseudomonadati</taxon>
        <taxon>Pseudomonadota</taxon>
        <taxon>Betaproteobacteria</taxon>
        <taxon>Burkholderiales</taxon>
        <taxon>Alcaligenaceae</taxon>
        <taxon>Bordetella</taxon>
    </lineage>
</organism>
<reference evidence="13 14" key="1">
    <citation type="journal article" date="2006" name="J. Bacteriol.">
        <title>Comparison of the genome sequence of the poultry pathogen Bordetella avium with those of B. bronchiseptica, B. pertussis, and B. parapertussis reveals extensive diversity in surface structures associated with host interaction.</title>
        <authorList>
            <person name="Sebaihia M."/>
            <person name="Preston A."/>
            <person name="Maskell D.J."/>
            <person name="Kuzmiak H."/>
            <person name="Connell T.D."/>
            <person name="King N.D."/>
            <person name="Orndorff P.E."/>
            <person name="Miyamoto D.M."/>
            <person name="Thomson N.R."/>
            <person name="Harris D."/>
            <person name="Goble A."/>
            <person name="Lord A."/>
            <person name="Murphy L."/>
            <person name="Quail M.A."/>
            <person name="Rutter S."/>
            <person name="Squares R."/>
            <person name="Squares S."/>
            <person name="Woodward J."/>
            <person name="Parkhill J."/>
            <person name="Temple L.M."/>
        </authorList>
    </citation>
    <scope>NUCLEOTIDE SEQUENCE [LARGE SCALE GENOMIC DNA]</scope>
    <source>
        <strain evidence="13 14">197N</strain>
    </source>
</reference>
<evidence type="ECO:0000256" key="3">
    <source>
        <dbReference type="ARBA" id="ARBA00022692"/>
    </source>
</evidence>
<keyword evidence="8" id="KW-0350">Heme biosynthesis</keyword>
<sequence>MDRIVERYRKLVFFTWFLTLDLIMFGAFVRLTDSGLGCPDWPGCYGKASPLGALQDIHRAASDMPFGPVTLSKAWIEMIHRYVGGLLGLLIIAIVYMAWRYRGRLGRSPALATVALVAVCVQGAFGAWTVTHKLMPVVVTAHLVLGLSLLALMTWLAARERPHLPVPAAALRWRPWMALGLVLLAAQVTLGGWVSTNYAALACLDFPTCHGSLVPDMDFHGGFSLIRALGELPSGQMISQSALTAIHWVHRNFAFIVFIYLGVLAWRMRGISGLSGPARLMLVLLLAQLVTGLTTIFFQWPLLIAVLHNGGAAGLILASVLVLVRLSTAGQPPLRRL</sequence>
<dbReference type="GO" id="GO:0006784">
    <property type="term" value="P:heme A biosynthetic process"/>
    <property type="evidence" value="ECO:0007669"/>
    <property type="project" value="InterPro"/>
</dbReference>
<dbReference type="STRING" id="360910.BAV3281"/>
<dbReference type="GO" id="GO:0046872">
    <property type="term" value="F:metal ion binding"/>
    <property type="evidence" value="ECO:0007669"/>
    <property type="project" value="UniProtKB-KW"/>
</dbReference>
<proteinExistence type="predicted"/>
<keyword evidence="2" id="KW-1003">Cell membrane</keyword>
<feature type="transmembrane region" description="Helical" evidence="12">
    <location>
        <begin position="248"/>
        <end position="268"/>
    </location>
</feature>
<feature type="transmembrane region" description="Helical" evidence="12">
    <location>
        <begin position="306"/>
        <end position="326"/>
    </location>
</feature>
<evidence type="ECO:0000256" key="4">
    <source>
        <dbReference type="ARBA" id="ARBA00022723"/>
    </source>
</evidence>
<dbReference type="PANTHER" id="PTHR35457:SF1">
    <property type="entry name" value="HEME A SYNTHASE"/>
    <property type="match status" value="1"/>
</dbReference>
<dbReference type="eggNOG" id="COG1612">
    <property type="taxonomic scope" value="Bacteria"/>
</dbReference>
<dbReference type="RefSeq" id="WP_012418918.1">
    <property type="nucleotide sequence ID" value="NC_010645.1"/>
</dbReference>
<accession>Q2KTW9</accession>
<dbReference type="AlphaFoldDB" id="Q2KTW9"/>
<evidence type="ECO:0000256" key="9">
    <source>
        <dbReference type="ARBA" id="ARBA00023136"/>
    </source>
</evidence>
<protein>
    <submittedName>
        <fullName evidence="13">Cytochrome oxidase assembly protein</fullName>
    </submittedName>
</protein>
<keyword evidence="4" id="KW-0479">Metal-binding</keyword>
<dbReference type="KEGG" id="bav:BAV3281"/>
<dbReference type="InterPro" id="IPR003780">
    <property type="entry name" value="COX15/CtaA_fam"/>
</dbReference>
<feature type="transmembrane region" description="Helical" evidence="12">
    <location>
        <begin position="134"/>
        <end position="156"/>
    </location>
</feature>
<dbReference type="EMBL" id="AM167904">
    <property type="protein sequence ID" value="CAJ50891.1"/>
    <property type="molecule type" value="Genomic_DNA"/>
</dbReference>
<evidence type="ECO:0000256" key="5">
    <source>
        <dbReference type="ARBA" id="ARBA00022989"/>
    </source>
</evidence>
<keyword evidence="6" id="KW-0560">Oxidoreductase</keyword>
<keyword evidence="9 12" id="KW-0472">Membrane</keyword>
<feature type="transmembrane region" description="Helical" evidence="12">
    <location>
        <begin position="79"/>
        <end position="99"/>
    </location>
</feature>
<gene>
    <name evidence="13" type="ordered locus">BAV3281</name>
</gene>
<evidence type="ECO:0000313" key="14">
    <source>
        <dbReference type="Proteomes" id="UP000001977"/>
    </source>
</evidence>
<comment type="subcellular location">
    <subcellularLocation>
        <location evidence="1">Membrane</location>
        <topology evidence="1">Multi-pass membrane protein</topology>
    </subcellularLocation>
</comment>
<name>Q2KTW9_BORA1</name>
<evidence type="ECO:0000256" key="6">
    <source>
        <dbReference type="ARBA" id="ARBA00023002"/>
    </source>
</evidence>
<dbReference type="Pfam" id="PF02628">
    <property type="entry name" value="COX15-CtaA"/>
    <property type="match status" value="1"/>
</dbReference>
<dbReference type="OrthoDB" id="1447144at2"/>
<keyword evidence="5 12" id="KW-1133">Transmembrane helix</keyword>
<keyword evidence="14" id="KW-1185">Reference proteome</keyword>
<dbReference type="GeneID" id="92933460"/>
<evidence type="ECO:0000256" key="8">
    <source>
        <dbReference type="ARBA" id="ARBA00023133"/>
    </source>
</evidence>
<evidence type="ECO:0000256" key="1">
    <source>
        <dbReference type="ARBA" id="ARBA00004141"/>
    </source>
</evidence>
<evidence type="ECO:0000256" key="2">
    <source>
        <dbReference type="ARBA" id="ARBA00022475"/>
    </source>
</evidence>
<feature type="transmembrane region" description="Helical" evidence="12">
    <location>
        <begin position="280"/>
        <end position="300"/>
    </location>
</feature>
<keyword evidence="10" id="KW-1015">Disulfide bond</keyword>
<dbReference type="GO" id="GO:0016020">
    <property type="term" value="C:membrane"/>
    <property type="evidence" value="ECO:0007669"/>
    <property type="project" value="UniProtKB-SubCell"/>
</dbReference>
<evidence type="ECO:0000256" key="10">
    <source>
        <dbReference type="ARBA" id="ARBA00023157"/>
    </source>
</evidence>
<feature type="transmembrane region" description="Helical" evidence="12">
    <location>
        <begin position="12"/>
        <end position="31"/>
    </location>
</feature>
<dbReference type="GO" id="GO:0016491">
    <property type="term" value="F:oxidoreductase activity"/>
    <property type="evidence" value="ECO:0007669"/>
    <property type="project" value="UniProtKB-KW"/>
</dbReference>
<dbReference type="PANTHER" id="PTHR35457">
    <property type="entry name" value="HEME A SYNTHASE"/>
    <property type="match status" value="1"/>
</dbReference>
<keyword evidence="3 12" id="KW-0812">Transmembrane</keyword>